<dbReference type="AlphaFoldDB" id="A0A318PSC0"/>
<protein>
    <submittedName>
        <fullName evidence="2">Uncharacterized protein</fullName>
    </submittedName>
</protein>
<gene>
    <name evidence="2" type="ORF">CFR75_11340</name>
</gene>
<feature type="chain" id="PRO_5016360795" evidence="1">
    <location>
        <begin position="27"/>
        <end position="198"/>
    </location>
</feature>
<dbReference type="OrthoDB" id="7279017at2"/>
<sequence length="198" mass="19466">MTRFASSALSSAVIAAALFVSMPTFAQTAATGAGDSTTSTGSAGCAALTQAAATAVNERVQANDAYETQPDSVNGLSCLSNFFSDTGLNLITNGLDPAALLEAVEGQIGGQICQAAQAAWGNAMGSTQCGLSLSGVNLGLGFGSSSGLMCPSLNFGGGGPTLANINAGTSSGATDLYINGSPQLPSGYSLDNLMDGVF</sequence>
<feature type="signal peptide" evidence="1">
    <location>
        <begin position="1"/>
        <end position="26"/>
    </location>
</feature>
<name>A0A318PSC0_KOMXY</name>
<evidence type="ECO:0000313" key="3">
    <source>
        <dbReference type="Proteomes" id="UP000248257"/>
    </source>
</evidence>
<proteinExistence type="predicted"/>
<evidence type="ECO:0000256" key="1">
    <source>
        <dbReference type="SAM" id="SignalP"/>
    </source>
</evidence>
<accession>A0A318PSC0</accession>
<comment type="caution">
    <text evidence="2">The sequence shown here is derived from an EMBL/GenBank/DDBJ whole genome shotgun (WGS) entry which is preliminary data.</text>
</comment>
<keyword evidence="1" id="KW-0732">Signal</keyword>
<reference evidence="2 3" key="1">
    <citation type="submission" date="2017-07" db="EMBL/GenBank/DDBJ databases">
        <title>A draft genome sequence of Komagataeibacter xylinus LMG 1515.</title>
        <authorList>
            <person name="Skraban J."/>
            <person name="Cleenwerck I."/>
            <person name="Vandamme P."/>
            <person name="Trcek J."/>
        </authorList>
    </citation>
    <scope>NUCLEOTIDE SEQUENCE [LARGE SCALE GENOMIC DNA]</scope>
    <source>
        <strain evidence="2 3">LMG 1515</strain>
    </source>
</reference>
<dbReference type="STRING" id="1220579.GCA_001571345_02127"/>
<evidence type="ECO:0000313" key="2">
    <source>
        <dbReference type="EMBL" id="PYD56403.1"/>
    </source>
</evidence>
<dbReference type="EMBL" id="NKUC01000024">
    <property type="protein sequence ID" value="PYD56403.1"/>
    <property type="molecule type" value="Genomic_DNA"/>
</dbReference>
<dbReference type="Proteomes" id="UP000248257">
    <property type="component" value="Unassembled WGS sequence"/>
</dbReference>
<organism evidence="2 3">
    <name type="scientific">Komagataeibacter xylinus</name>
    <name type="common">Gluconacetobacter xylinus</name>
    <dbReference type="NCBI Taxonomy" id="28448"/>
    <lineage>
        <taxon>Bacteria</taxon>
        <taxon>Pseudomonadati</taxon>
        <taxon>Pseudomonadota</taxon>
        <taxon>Alphaproteobacteria</taxon>
        <taxon>Acetobacterales</taxon>
        <taxon>Acetobacteraceae</taxon>
        <taxon>Komagataeibacter</taxon>
    </lineage>
</organism>
<keyword evidence="3" id="KW-1185">Reference proteome</keyword>